<accession>A0A812PF86</accession>
<evidence type="ECO:0000313" key="3">
    <source>
        <dbReference type="EMBL" id="CAE7332989.1"/>
    </source>
</evidence>
<gene>
    <name evidence="3" type="primary">ACP7</name>
    <name evidence="3" type="ORF">SPIL2461_LOCUS7760</name>
</gene>
<reference evidence="3" key="1">
    <citation type="submission" date="2021-02" db="EMBL/GenBank/DDBJ databases">
        <authorList>
            <person name="Dougan E. K."/>
            <person name="Rhodes N."/>
            <person name="Thang M."/>
            <person name="Chan C."/>
        </authorList>
    </citation>
    <scope>NUCLEOTIDE SEQUENCE</scope>
</reference>
<keyword evidence="1" id="KW-0472">Membrane</keyword>
<dbReference type="GO" id="GO:0016787">
    <property type="term" value="F:hydrolase activity"/>
    <property type="evidence" value="ECO:0007669"/>
    <property type="project" value="InterPro"/>
</dbReference>
<name>A0A812PF86_SYMPI</name>
<feature type="non-terminal residue" evidence="3">
    <location>
        <position position="1"/>
    </location>
</feature>
<evidence type="ECO:0000256" key="1">
    <source>
        <dbReference type="SAM" id="Phobius"/>
    </source>
</evidence>
<keyword evidence="1" id="KW-0812">Transmembrane</keyword>
<feature type="non-terminal residue" evidence="3">
    <location>
        <position position="240"/>
    </location>
</feature>
<dbReference type="AlphaFoldDB" id="A0A812PF86"/>
<feature type="domain" description="Calcineurin-like phosphoesterase" evidence="2">
    <location>
        <begin position="24"/>
        <end position="97"/>
    </location>
</feature>
<evidence type="ECO:0000259" key="2">
    <source>
        <dbReference type="Pfam" id="PF00149"/>
    </source>
</evidence>
<dbReference type="SUPFAM" id="SSF56300">
    <property type="entry name" value="Metallo-dependent phosphatases"/>
    <property type="match status" value="1"/>
</dbReference>
<comment type="caution">
    <text evidence="3">The sequence shown here is derived from an EMBL/GenBank/DDBJ whole genome shotgun (WGS) entry which is preliminary data.</text>
</comment>
<dbReference type="OrthoDB" id="45007at2759"/>
<dbReference type="Gene3D" id="3.60.21.10">
    <property type="match status" value="1"/>
</dbReference>
<feature type="transmembrane region" description="Helical" evidence="1">
    <location>
        <begin position="199"/>
        <end position="220"/>
    </location>
</feature>
<protein>
    <submittedName>
        <fullName evidence="3">ACP7 protein</fullName>
    </submittedName>
</protein>
<dbReference type="InterPro" id="IPR029052">
    <property type="entry name" value="Metallo-depent_PP-like"/>
</dbReference>
<dbReference type="PANTHER" id="PTHR45867:SF3">
    <property type="entry name" value="ACID PHOSPHATASE TYPE 7"/>
    <property type="match status" value="1"/>
</dbReference>
<evidence type="ECO:0000313" key="4">
    <source>
        <dbReference type="Proteomes" id="UP000649617"/>
    </source>
</evidence>
<proteinExistence type="predicted"/>
<keyword evidence="4" id="KW-1185">Reference proteome</keyword>
<dbReference type="Proteomes" id="UP000649617">
    <property type="component" value="Unassembled WGS sequence"/>
</dbReference>
<keyword evidence="1" id="KW-1133">Transmembrane helix</keyword>
<dbReference type="PANTHER" id="PTHR45867">
    <property type="entry name" value="PURPLE ACID PHOSPHATASE"/>
    <property type="match status" value="1"/>
</dbReference>
<organism evidence="3 4">
    <name type="scientific">Symbiodinium pilosum</name>
    <name type="common">Dinoflagellate</name>
    <dbReference type="NCBI Taxonomy" id="2952"/>
    <lineage>
        <taxon>Eukaryota</taxon>
        <taxon>Sar</taxon>
        <taxon>Alveolata</taxon>
        <taxon>Dinophyceae</taxon>
        <taxon>Suessiales</taxon>
        <taxon>Symbiodiniaceae</taxon>
        <taxon>Symbiodinium</taxon>
    </lineage>
</organism>
<sequence>LWTEALIDLGDASQDWRQRTSVAQRQLLWLEDELKKANTAEARAQQPWVIVAGHRPVYCSLVRPTCSSEAAALRSALEPLFVRYGVDLYLASHVHAYERTFRTLNGSVCKADSSVDASCGPVSIVNGDSAEPPLQYDDMPARFTVKRHPGQSGYGELILLNSTAIEYRQLDSVTGAVNDQFIMVKSSSNQEPQENFLEAVGWLAFATALVTFTCGFVKWVHSDGLKRRDEALRHLRTEIA</sequence>
<dbReference type="EMBL" id="CAJNIZ010012337">
    <property type="protein sequence ID" value="CAE7332989.1"/>
    <property type="molecule type" value="Genomic_DNA"/>
</dbReference>
<dbReference type="InterPro" id="IPR004843">
    <property type="entry name" value="Calcineurin-like_PHP"/>
</dbReference>
<dbReference type="Pfam" id="PF00149">
    <property type="entry name" value="Metallophos"/>
    <property type="match status" value="1"/>
</dbReference>